<dbReference type="Gene3D" id="2.60.40.1190">
    <property type="match status" value="1"/>
</dbReference>
<reference evidence="11 13" key="2">
    <citation type="submission" date="2023-07" db="EMBL/GenBank/DDBJ databases">
        <title>Sequencing the genomes of 1000 actinobacteria strains.</title>
        <authorList>
            <person name="Klenk H.-P."/>
        </authorList>
    </citation>
    <scope>NUCLEOTIDE SEQUENCE [LARGE SCALE GENOMIC DNA]</scope>
    <source>
        <strain evidence="11 13">DSM 44724</strain>
    </source>
</reference>
<comment type="catalytic activity">
    <reaction evidence="7">
        <text>Endohydrolysis of (1-&gt;4)-beta-D-xylosidic linkages in xylans.</text>
        <dbReference type="EC" id="3.2.1.8"/>
    </reaction>
</comment>
<dbReference type="EC" id="3.2.1.8" evidence="7"/>
<dbReference type="PROSITE" id="PS51318">
    <property type="entry name" value="TAT"/>
    <property type="match status" value="1"/>
</dbReference>
<dbReference type="Pfam" id="PF00331">
    <property type="entry name" value="Glyco_hydro_10"/>
    <property type="match status" value="1"/>
</dbReference>
<dbReference type="EMBL" id="JAPZVQ010000003">
    <property type="protein sequence ID" value="MDA1384737.1"/>
    <property type="molecule type" value="Genomic_DNA"/>
</dbReference>
<dbReference type="Pfam" id="PF02018">
    <property type="entry name" value="CBM_4_9"/>
    <property type="match status" value="1"/>
</dbReference>
<comment type="caution">
    <text evidence="10">The sequence shown here is derived from an EMBL/GenBank/DDBJ whole genome shotgun (WGS) entry which is preliminary data.</text>
</comment>
<dbReference type="AlphaFoldDB" id="A0A9X3SVG4"/>
<feature type="domain" description="GH10" evidence="9">
    <location>
        <begin position="186"/>
        <end position="525"/>
    </location>
</feature>
<dbReference type="GO" id="GO:0045493">
    <property type="term" value="P:xylan catabolic process"/>
    <property type="evidence" value="ECO:0007669"/>
    <property type="project" value="UniProtKB-KW"/>
</dbReference>
<evidence type="ECO:0000256" key="6">
    <source>
        <dbReference type="ARBA" id="ARBA00023326"/>
    </source>
</evidence>
<dbReference type="GO" id="GO:0031176">
    <property type="term" value="F:endo-1,4-beta-xylanase activity"/>
    <property type="evidence" value="ECO:0007669"/>
    <property type="project" value="UniProtKB-EC"/>
</dbReference>
<feature type="signal peptide" evidence="8">
    <location>
        <begin position="1"/>
        <end position="29"/>
    </location>
</feature>
<dbReference type="Gene3D" id="2.60.120.260">
    <property type="entry name" value="Galactose-binding domain-like"/>
    <property type="match status" value="1"/>
</dbReference>
<evidence type="ECO:0000256" key="5">
    <source>
        <dbReference type="ARBA" id="ARBA00023295"/>
    </source>
</evidence>
<evidence type="ECO:0000313" key="11">
    <source>
        <dbReference type="EMBL" id="MDR7337810.1"/>
    </source>
</evidence>
<dbReference type="EMBL" id="JAVDYD010000001">
    <property type="protein sequence ID" value="MDR7337810.1"/>
    <property type="molecule type" value="Genomic_DNA"/>
</dbReference>
<dbReference type="InterPro" id="IPR003305">
    <property type="entry name" value="CenC_carb-bd"/>
</dbReference>
<organism evidence="10 12">
    <name type="scientific">Glycomyces lechevalierae</name>
    <dbReference type="NCBI Taxonomy" id="256034"/>
    <lineage>
        <taxon>Bacteria</taxon>
        <taxon>Bacillati</taxon>
        <taxon>Actinomycetota</taxon>
        <taxon>Actinomycetes</taxon>
        <taxon>Glycomycetales</taxon>
        <taxon>Glycomycetaceae</taxon>
        <taxon>Glycomyces</taxon>
    </lineage>
</organism>
<evidence type="ECO:0000256" key="1">
    <source>
        <dbReference type="ARBA" id="ARBA00007495"/>
    </source>
</evidence>
<dbReference type="PRINTS" id="PR00134">
    <property type="entry name" value="GLHYDRLASE10"/>
</dbReference>
<dbReference type="Proteomes" id="UP001145799">
    <property type="component" value="Unassembled WGS sequence"/>
</dbReference>
<feature type="chain" id="PRO_5040993447" description="Beta-xylanase" evidence="8">
    <location>
        <begin position="30"/>
        <end position="732"/>
    </location>
</feature>
<accession>A0A9X3SVG4</accession>
<keyword evidence="6 7" id="KW-0624">Polysaccharide degradation</keyword>
<keyword evidence="8" id="KW-0732">Signal</keyword>
<protein>
    <recommendedName>
        <fullName evidence="7">Beta-xylanase</fullName>
        <ecNumber evidence="7">3.2.1.8</ecNumber>
    </recommendedName>
</protein>
<evidence type="ECO:0000256" key="7">
    <source>
        <dbReference type="RuleBase" id="RU361174"/>
    </source>
</evidence>
<gene>
    <name evidence="11" type="ORF">J2S69_001529</name>
    <name evidence="10" type="ORF">O2L01_07060</name>
</gene>
<comment type="similarity">
    <text evidence="1 7">Belongs to the glycosyl hydrolase 10 (cellulase F) family.</text>
</comment>
<dbReference type="GO" id="GO:0030246">
    <property type="term" value="F:carbohydrate binding"/>
    <property type="evidence" value="ECO:0007669"/>
    <property type="project" value="InterPro"/>
</dbReference>
<dbReference type="SMART" id="SM00633">
    <property type="entry name" value="Glyco_10"/>
    <property type="match status" value="1"/>
</dbReference>
<evidence type="ECO:0000313" key="10">
    <source>
        <dbReference type="EMBL" id="MDA1384737.1"/>
    </source>
</evidence>
<evidence type="ECO:0000256" key="4">
    <source>
        <dbReference type="ARBA" id="ARBA00023277"/>
    </source>
</evidence>
<keyword evidence="2" id="KW-0677">Repeat</keyword>
<dbReference type="Gene3D" id="3.20.20.80">
    <property type="entry name" value="Glycosidases"/>
    <property type="match status" value="1"/>
</dbReference>
<keyword evidence="4 7" id="KW-0119">Carbohydrate metabolism</keyword>
<name>A0A9X3SVG4_9ACTN</name>
<proteinExistence type="inferred from homology"/>
<evidence type="ECO:0000256" key="2">
    <source>
        <dbReference type="ARBA" id="ARBA00022737"/>
    </source>
</evidence>
<keyword evidence="13" id="KW-1185">Reference proteome</keyword>
<dbReference type="SUPFAM" id="SSF49344">
    <property type="entry name" value="CBD9-like"/>
    <property type="match status" value="1"/>
</dbReference>
<dbReference type="InterPro" id="IPR044846">
    <property type="entry name" value="GH10"/>
</dbReference>
<dbReference type="PANTHER" id="PTHR31490:SF90">
    <property type="entry name" value="ENDO-1,4-BETA-XYLANASE A"/>
    <property type="match status" value="1"/>
</dbReference>
<keyword evidence="3 7" id="KW-0378">Hydrolase</keyword>
<dbReference type="PROSITE" id="PS51760">
    <property type="entry name" value="GH10_2"/>
    <property type="match status" value="1"/>
</dbReference>
<dbReference type="Proteomes" id="UP001183604">
    <property type="component" value="Unassembled WGS sequence"/>
</dbReference>
<evidence type="ECO:0000313" key="12">
    <source>
        <dbReference type="Proteomes" id="UP001145799"/>
    </source>
</evidence>
<dbReference type="Pfam" id="PF06452">
    <property type="entry name" value="CBM9_1"/>
    <property type="match status" value="1"/>
</dbReference>
<sequence length="732" mass="78600">MERHPRARRPRLRALVAGAGALVLPAALAFGQPAAAQDEGTVVYASDFADGTVGDWTPRGPVTLAVQDGALLTTGRTADWNGPALDLTGIVVPGGVYEISLDVRLADGSAGDKVSATVQRDAGGSTSYDSVVYQAAAGAEWATLSGRYSIASAAEALTFYVESPTPDASYLIDDFQVTELTPPGVDPTLTPVKDVLADDFRFGAAVDPRDLAAPTGDLLNQHFSQITAENHMKPEAIQPVEGQFNFDAADQLVEYAEAHGIEVYGHTFLWHGQTPAWWFTYPAGHPKAGEPLGSSAEDRQIMLDRLEAHIGAIAAHYGDRIQAWDVVNEVISDNATEVYRNSRWYQIFQGPEYISEAFRIAREQLDAVGATDVKLFINDYGTDNPAKRDNLYNLVSTMLANGVPVDGVGHQTHISLNTSISQIEASIDKFAALGVLQAVTELDVSIGAPAAGVEFPELESRLIQQGHYFKDLFAMLRQKDLESVTVWGLHDGRSWIRTEERPLEAPLVFTDDLQAKWAYWGIVDPSRLPAIPEEPEPDYARVQVPLAKTAPVIDGVEDKAWKKAATVATGVTVEGSADGAKADVSLMWDDEAIYALFEVTDPELDATSVNPWEQDSVEVFLNPGNTKDGGYGDADGQYRVSFGNAVSLGGNGPDAGAITSAAKVTSTGYTVEIAIALAEGQGVVGAEHGLELQVNDATGGVRTAAHTWYDPTGQSWSTNKYWGIAELVRKVK</sequence>
<keyword evidence="5 7" id="KW-0326">Glycosidase</keyword>
<dbReference type="SUPFAM" id="SSF49785">
    <property type="entry name" value="Galactose-binding domain-like"/>
    <property type="match status" value="1"/>
</dbReference>
<evidence type="ECO:0000256" key="3">
    <source>
        <dbReference type="ARBA" id="ARBA00022801"/>
    </source>
</evidence>
<evidence type="ECO:0000256" key="8">
    <source>
        <dbReference type="SAM" id="SignalP"/>
    </source>
</evidence>
<evidence type="ECO:0000259" key="9">
    <source>
        <dbReference type="PROSITE" id="PS51760"/>
    </source>
</evidence>
<evidence type="ECO:0000313" key="13">
    <source>
        <dbReference type="Proteomes" id="UP001183604"/>
    </source>
</evidence>
<dbReference type="PANTHER" id="PTHR31490">
    <property type="entry name" value="GLYCOSYL HYDROLASE"/>
    <property type="match status" value="1"/>
</dbReference>
<dbReference type="InterPro" id="IPR008979">
    <property type="entry name" value="Galactose-bd-like_sf"/>
</dbReference>
<reference evidence="10" key="1">
    <citation type="submission" date="2022-12" db="EMBL/GenBank/DDBJ databases">
        <title>Gycomyces niveus sp.nov., a novel actinomycete isolated from soil in Shouguang.</title>
        <authorList>
            <person name="Yang X."/>
        </authorList>
    </citation>
    <scope>NUCLEOTIDE SEQUENCE</scope>
    <source>
        <strain evidence="10">DSM 44724</strain>
    </source>
</reference>
<dbReference type="SUPFAM" id="SSF51445">
    <property type="entry name" value="(Trans)glycosidases"/>
    <property type="match status" value="1"/>
</dbReference>
<dbReference type="InterPro" id="IPR010502">
    <property type="entry name" value="Carb-bd_dom_fam9"/>
</dbReference>
<dbReference type="RefSeq" id="WP_270121213.1">
    <property type="nucleotide sequence ID" value="NZ_BAAAOM010000002.1"/>
</dbReference>
<dbReference type="InterPro" id="IPR001000">
    <property type="entry name" value="GH10_dom"/>
</dbReference>
<dbReference type="InterPro" id="IPR006311">
    <property type="entry name" value="TAT_signal"/>
</dbReference>
<dbReference type="InterPro" id="IPR017853">
    <property type="entry name" value="GH"/>
</dbReference>